<keyword evidence="2" id="KW-1185">Reference proteome</keyword>
<gene>
    <name evidence="1" type="ORF">F4821DRAFT_272331</name>
</gene>
<reference evidence="1 2" key="1">
    <citation type="journal article" date="2022" name="New Phytol.">
        <title>Ecological generalism drives hyperdiversity of secondary metabolite gene clusters in xylarialean endophytes.</title>
        <authorList>
            <person name="Franco M.E.E."/>
            <person name="Wisecaver J.H."/>
            <person name="Arnold A.E."/>
            <person name="Ju Y.M."/>
            <person name="Slot J.C."/>
            <person name="Ahrendt S."/>
            <person name="Moore L.P."/>
            <person name="Eastman K.E."/>
            <person name="Scott K."/>
            <person name="Konkel Z."/>
            <person name="Mondo S.J."/>
            <person name="Kuo A."/>
            <person name="Hayes R.D."/>
            <person name="Haridas S."/>
            <person name="Andreopoulos B."/>
            <person name="Riley R."/>
            <person name="LaButti K."/>
            <person name="Pangilinan J."/>
            <person name="Lipzen A."/>
            <person name="Amirebrahimi M."/>
            <person name="Yan J."/>
            <person name="Adam C."/>
            <person name="Keymanesh K."/>
            <person name="Ng V."/>
            <person name="Louie K."/>
            <person name="Northen T."/>
            <person name="Drula E."/>
            <person name="Henrissat B."/>
            <person name="Hsieh H.M."/>
            <person name="Youens-Clark K."/>
            <person name="Lutzoni F."/>
            <person name="Miadlikowska J."/>
            <person name="Eastwood D.C."/>
            <person name="Hamelin R.C."/>
            <person name="Grigoriev I.V."/>
            <person name="U'Ren J.M."/>
        </authorList>
    </citation>
    <scope>NUCLEOTIDE SEQUENCE [LARGE SCALE GENOMIC DNA]</scope>
    <source>
        <strain evidence="1 2">ER1909</strain>
    </source>
</reference>
<comment type="caution">
    <text evidence="1">The sequence shown here is derived from an EMBL/GenBank/DDBJ whole genome shotgun (WGS) entry which is preliminary data.</text>
</comment>
<protein>
    <submittedName>
        <fullName evidence="1">Gluconolactone oxidase</fullName>
    </submittedName>
</protein>
<sequence length="475" mass="54286">MSSHLRGAFLLLLLLSDTAVLAHRWYNWQFDLTCESTAYIAPRDENDLVKFIKQENPNLSMLKVVGNGHSFGNMTTCVDVGITNRSSYIISLTNLKHIEIDEENHTATFGAGWDLIDLVPKLRERGLSVANLGTERVQNFVGAFTTGTHGTGKNLGNLATQVVGFRVVSADGTVTVVNEKENASLLDAFRISLGALGIITNLNLTEMYTNIYNLYDQHDRMMVWGPHMSWNDTASKWDMDPQMSVTYWETTNITNVNNCSSNYCANGCGHCLQNYTCYDESSDAVSTPPAGVCNRFFYAEIEHHFPIENFISGAVNYTKFQLAQNMTGYNNLNMIYELRFVKGDDTWMSPVNKYNLAPNASGVFAVIEIDWYMTYNNFTTLWFYQSLAEKFIPQFGHFYNARPHWGKMSWFKVDYAKFIYPKWSNFLELQKQWDPNCQFVNRFLVDHFNITRCQSIWNSGGNGTRLTKPIFHRLN</sequence>
<proteinExistence type="predicted"/>
<dbReference type="Proteomes" id="UP001497680">
    <property type="component" value="Unassembled WGS sequence"/>
</dbReference>
<accession>A0ACC0CQC5</accession>
<organism evidence="1 2">
    <name type="scientific">Hypoxylon rubiginosum</name>
    <dbReference type="NCBI Taxonomy" id="110542"/>
    <lineage>
        <taxon>Eukaryota</taxon>
        <taxon>Fungi</taxon>
        <taxon>Dikarya</taxon>
        <taxon>Ascomycota</taxon>
        <taxon>Pezizomycotina</taxon>
        <taxon>Sordariomycetes</taxon>
        <taxon>Xylariomycetidae</taxon>
        <taxon>Xylariales</taxon>
        <taxon>Hypoxylaceae</taxon>
        <taxon>Hypoxylon</taxon>
    </lineage>
</organism>
<name>A0ACC0CQC5_9PEZI</name>
<dbReference type="EMBL" id="MU394367">
    <property type="protein sequence ID" value="KAI6082604.1"/>
    <property type="molecule type" value="Genomic_DNA"/>
</dbReference>
<evidence type="ECO:0000313" key="2">
    <source>
        <dbReference type="Proteomes" id="UP001497680"/>
    </source>
</evidence>
<evidence type="ECO:0000313" key="1">
    <source>
        <dbReference type="EMBL" id="KAI6082604.1"/>
    </source>
</evidence>